<dbReference type="InterPro" id="IPR025449">
    <property type="entry name" value="JetB"/>
</dbReference>
<accession>A0ABS7PTM8</accession>
<keyword evidence="3" id="KW-1185">Reference proteome</keyword>
<gene>
    <name evidence="2" type="ORF">K7G82_13675</name>
</gene>
<sequence length="243" mass="27251">MLVEFDNLSESNPRAYQRVTQLIAHLMRNQFVHTEDRGSAPLLEVLARPESRRLIESYFDVAGYRLVHRESEGWAGILPDPERVALPRMRIDETLVLLVMRRLWEEELQHGEIHNNGTARLTVNEAYAAYQEIVAGSRRPGLGATDFRDVLRMLERRALVRLGDLDAEAQDMDLDIRALVATVAGDDFVASLESLAGRASLAPIVEDEMVGPGPDAEREPEPEPEPTNEPMSDELATVGDEEQ</sequence>
<reference evidence="2 3" key="1">
    <citation type="submission" date="2021-08" db="EMBL/GenBank/DDBJ databases">
        <authorList>
            <person name="Tuo L."/>
        </authorList>
    </citation>
    <scope>NUCLEOTIDE SEQUENCE [LARGE SCALE GENOMIC DNA]</scope>
    <source>
        <strain evidence="2 3">JCM 31229</strain>
    </source>
</reference>
<name>A0ABS7PTM8_9SPHN</name>
<evidence type="ECO:0000313" key="3">
    <source>
        <dbReference type="Proteomes" id="UP000706039"/>
    </source>
</evidence>
<protein>
    <submittedName>
        <fullName evidence="2">DUF4194 domain-containing protein</fullName>
    </submittedName>
</protein>
<evidence type="ECO:0000256" key="1">
    <source>
        <dbReference type="SAM" id="MobiDB-lite"/>
    </source>
</evidence>
<dbReference type="Pfam" id="PF13835">
    <property type="entry name" value="DUF4194"/>
    <property type="match status" value="1"/>
</dbReference>
<feature type="region of interest" description="Disordered" evidence="1">
    <location>
        <begin position="203"/>
        <end position="243"/>
    </location>
</feature>
<dbReference type="RefSeq" id="WP_222990465.1">
    <property type="nucleotide sequence ID" value="NZ_JAINVV010000006.1"/>
</dbReference>
<comment type="caution">
    <text evidence="2">The sequence shown here is derived from an EMBL/GenBank/DDBJ whole genome shotgun (WGS) entry which is preliminary data.</text>
</comment>
<proteinExistence type="predicted"/>
<evidence type="ECO:0000313" key="2">
    <source>
        <dbReference type="EMBL" id="MBY8823349.1"/>
    </source>
</evidence>
<dbReference type="Proteomes" id="UP000706039">
    <property type="component" value="Unassembled WGS sequence"/>
</dbReference>
<organism evidence="2 3">
    <name type="scientific">Sphingomonas colocasiae</name>
    <dbReference type="NCBI Taxonomy" id="1848973"/>
    <lineage>
        <taxon>Bacteria</taxon>
        <taxon>Pseudomonadati</taxon>
        <taxon>Pseudomonadota</taxon>
        <taxon>Alphaproteobacteria</taxon>
        <taxon>Sphingomonadales</taxon>
        <taxon>Sphingomonadaceae</taxon>
        <taxon>Sphingomonas</taxon>
    </lineage>
</organism>
<dbReference type="EMBL" id="JAINVV010000006">
    <property type="protein sequence ID" value="MBY8823349.1"/>
    <property type="molecule type" value="Genomic_DNA"/>
</dbReference>